<evidence type="ECO:0000256" key="1">
    <source>
        <dbReference type="SAM" id="MobiDB-lite"/>
    </source>
</evidence>
<gene>
    <name evidence="2" type="ORF">EXIGLDRAFT_776376</name>
</gene>
<dbReference type="Proteomes" id="UP000077266">
    <property type="component" value="Unassembled WGS sequence"/>
</dbReference>
<feature type="region of interest" description="Disordered" evidence="1">
    <location>
        <begin position="248"/>
        <end position="280"/>
    </location>
</feature>
<sequence length="280" mass="32045">MYNNTSPAYFLAPASQSTTFQVVQQRISLYYVQQYRVKFHLDSQVTATHDAQQGTRRRRDVVRTTRPQQDQEPRARLLTRVLFPDYRARNNRAVLGLTKNKKLRRVCSCADDQVPAEEPDYRARDYCRVYAPSPRAVISPPSAGSQATTSESDVMDPCLARPANLLSHCRTSTMVFKRGSIEFQLSNELPDRRPHHVFMSRTRTGSVTKFQHALTNVQTETEPKTLRPPSSRVILNSTRTRATHCVRSRETLTQQEQEPAQKPSPTSRLKPYTVLNKNRG</sequence>
<dbReference type="EMBL" id="KV426218">
    <property type="protein sequence ID" value="KZV84593.1"/>
    <property type="molecule type" value="Genomic_DNA"/>
</dbReference>
<dbReference type="InParanoid" id="A0A165DI80"/>
<reference evidence="2 3" key="1">
    <citation type="journal article" date="2016" name="Mol. Biol. Evol.">
        <title>Comparative Genomics of Early-Diverging Mushroom-Forming Fungi Provides Insights into the Origins of Lignocellulose Decay Capabilities.</title>
        <authorList>
            <person name="Nagy L.G."/>
            <person name="Riley R."/>
            <person name="Tritt A."/>
            <person name="Adam C."/>
            <person name="Daum C."/>
            <person name="Floudas D."/>
            <person name="Sun H."/>
            <person name="Yadav J.S."/>
            <person name="Pangilinan J."/>
            <person name="Larsson K.H."/>
            <person name="Matsuura K."/>
            <person name="Barry K."/>
            <person name="Labutti K."/>
            <person name="Kuo R."/>
            <person name="Ohm R.A."/>
            <person name="Bhattacharya S.S."/>
            <person name="Shirouzu T."/>
            <person name="Yoshinaga Y."/>
            <person name="Martin F.M."/>
            <person name="Grigoriev I.V."/>
            <person name="Hibbett D.S."/>
        </authorList>
    </citation>
    <scope>NUCLEOTIDE SEQUENCE [LARGE SCALE GENOMIC DNA]</scope>
    <source>
        <strain evidence="2 3">HHB12029</strain>
    </source>
</reference>
<keyword evidence="3" id="KW-1185">Reference proteome</keyword>
<accession>A0A165DI80</accession>
<feature type="region of interest" description="Disordered" evidence="1">
    <location>
        <begin position="46"/>
        <end position="73"/>
    </location>
</feature>
<protein>
    <submittedName>
        <fullName evidence="2">Uncharacterized protein</fullName>
    </submittedName>
</protein>
<evidence type="ECO:0000313" key="3">
    <source>
        <dbReference type="Proteomes" id="UP000077266"/>
    </source>
</evidence>
<organism evidence="2 3">
    <name type="scientific">Exidia glandulosa HHB12029</name>
    <dbReference type="NCBI Taxonomy" id="1314781"/>
    <lineage>
        <taxon>Eukaryota</taxon>
        <taxon>Fungi</taxon>
        <taxon>Dikarya</taxon>
        <taxon>Basidiomycota</taxon>
        <taxon>Agaricomycotina</taxon>
        <taxon>Agaricomycetes</taxon>
        <taxon>Auriculariales</taxon>
        <taxon>Exidiaceae</taxon>
        <taxon>Exidia</taxon>
    </lineage>
</organism>
<evidence type="ECO:0000313" key="2">
    <source>
        <dbReference type="EMBL" id="KZV84593.1"/>
    </source>
</evidence>
<dbReference type="AlphaFoldDB" id="A0A165DI80"/>
<proteinExistence type="predicted"/>
<feature type="compositionally biased region" description="Polar residues" evidence="1">
    <location>
        <begin position="251"/>
        <end position="267"/>
    </location>
</feature>
<name>A0A165DI80_EXIGL</name>